<dbReference type="RefSeq" id="WP_135618983.1">
    <property type="nucleotide sequence ID" value="NZ_RQGG01000019.1"/>
</dbReference>
<dbReference type="InterPro" id="IPR018946">
    <property type="entry name" value="PhoD-like_MPP"/>
</dbReference>
<sequence>MIKFSNRFSLFVGMLSVLFLVGPLVAKEKDNLTIGFGSCLHQDKENPIFKTILEKKFDYLIFLGDIVYADHLSAKDKIPAYDKQFKRPEWKSLRQHSQFLFTWDDHDYGINDSGAEYPDRELSQSIFLSYVKPLLPKNIQLGTKNKKGIFYSYWISFHGKKIHVVVPDTRYFRSPLQRSYLSYLTGKSHYRPSSDTSRSLLGEEQWNWLEKELAMASDLLVFVSSIQVIPIEQPFEKWNNFPHEREKLIQTLQKANTKDLVILSGDRHIAEIHELKTGSERTLVEITSSSFNLPLPFLQLEYESEWKLGKSYQKENFGSLEIFWKQNSLYWKSSIVDLKGNVVMEYPLPSEETNLPNVEK</sequence>
<dbReference type="OrthoDB" id="327733at2"/>
<reference evidence="2" key="1">
    <citation type="journal article" date="2019" name="PLoS Negl. Trop. Dis.">
        <title>Revisiting the worldwide diversity of Leptospira species in the environment.</title>
        <authorList>
            <person name="Vincent A.T."/>
            <person name="Schiettekatte O."/>
            <person name="Bourhy P."/>
            <person name="Veyrier F.J."/>
            <person name="Picardeau M."/>
        </authorList>
    </citation>
    <scope>NUCLEOTIDE SEQUENCE [LARGE SCALE GENOMIC DNA]</scope>
    <source>
        <strain evidence="2">201702454</strain>
    </source>
</reference>
<dbReference type="Gene3D" id="3.60.21.70">
    <property type="entry name" value="PhoD-like phosphatase"/>
    <property type="match status" value="1"/>
</dbReference>
<protein>
    <submittedName>
        <fullName evidence="2">Alkaline phosphatase family protein</fullName>
    </submittedName>
</protein>
<dbReference type="PANTHER" id="PTHR33987:SF1">
    <property type="entry name" value="CALCINEURIN-LIKE METALLO-PHOSPHOESTERASE SUPERFAMILY PROTEIN"/>
    <property type="match status" value="1"/>
</dbReference>
<dbReference type="Proteomes" id="UP000297609">
    <property type="component" value="Unassembled WGS sequence"/>
</dbReference>
<dbReference type="EMBL" id="RQGG01000019">
    <property type="protein sequence ID" value="TGL54076.1"/>
    <property type="molecule type" value="Genomic_DNA"/>
</dbReference>
<organism evidence="2 3">
    <name type="scientific">Leptospira kemamanensis</name>
    <dbReference type="NCBI Taxonomy" id="2484942"/>
    <lineage>
        <taxon>Bacteria</taxon>
        <taxon>Pseudomonadati</taxon>
        <taxon>Spirochaetota</taxon>
        <taxon>Spirochaetia</taxon>
        <taxon>Leptospirales</taxon>
        <taxon>Leptospiraceae</taxon>
        <taxon>Leptospira</taxon>
    </lineage>
</organism>
<dbReference type="Pfam" id="PF09423">
    <property type="entry name" value="PhoD"/>
    <property type="match status" value="1"/>
</dbReference>
<dbReference type="SUPFAM" id="SSF56300">
    <property type="entry name" value="Metallo-dependent phosphatases"/>
    <property type="match status" value="1"/>
</dbReference>
<dbReference type="AlphaFoldDB" id="A0A4R9JTC8"/>
<dbReference type="PANTHER" id="PTHR33987">
    <property type="entry name" value="CALCINEURIN-LIKE METALLO-PHOSPHOESTERASE SUPERFAMILY PROTEIN"/>
    <property type="match status" value="1"/>
</dbReference>
<evidence type="ECO:0000313" key="2">
    <source>
        <dbReference type="EMBL" id="TGL54076.1"/>
    </source>
</evidence>
<name>A0A4R9JTC8_9LEPT</name>
<dbReference type="InterPro" id="IPR038607">
    <property type="entry name" value="PhoD-like_sf"/>
</dbReference>
<evidence type="ECO:0000313" key="3">
    <source>
        <dbReference type="Proteomes" id="UP000297609"/>
    </source>
</evidence>
<comment type="caution">
    <text evidence="2">The sequence shown here is derived from an EMBL/GenBank/DDBJ whole genome shotgun (WGS) entry which is preliminary data.</text>
</comment>
<proteinExistence type="predicted"/>
<keyword evidence="3" id="KW-1185">Reference proteome</keyword>
<dbReference type="CDD" id="cd07389">
    <property type="entry name" value="MPP_PhoD"/>
    <property type="match status" value="1"/>
</dbReference>
<accession>A0A4R9JTC8</accession>
<feature type="domain" description="PhoD-like phosphatase metallophosphatase" evidence="1">
    <location>
        <begin position="47"/>
        <end position="292"/>
    </location>
</feature>
<gene>
    <name evidence="2" type="ORF">EHQ59_07735</name>
</gene>
<dbReference type="InterPro" id="IPR029052">
    <property type="entry name" value="Metallo-depent_PP-like"/>
</dbReference>
<evidence type="ECO:0000259" key="1">
    <source>
        <dbReference type="Pfam" id="PF09423"/>
    </source>
</evidence>